<dbReference type="AlphaFoldDB" id="A0A7J9KZJ9"/>
<gene>
    <name evidence="1" type="ORF">Goshw_028774</name>
</gene>
<dbReference type="EMBL" id="JABFAF010000003">
    <property type="protein sequence ID" value="MBA0851912.1"/>
    <property type="molecule type" value="Genomic_DNA"/>
</dbReference>
<keyword evidence="2" id="KW-1185">Reference proteome</keyword>
<evidence type="ECO:0000313" key="1">
    <source>
        <dbReference type="EMBL" id="MBA0851912.1"/>
    </source>
</evidence>
<organism evidence="1 2">
    <name type="scientific">Gossypium schwendimanii</name>
    <name type="common">Cotton</name>
    <dbReference type="NCBI Taxonomy" id="34291"/>
    <lineage>
        <taxon>Eukaryota</taxon>
        <taxon>Viridiplantae</taxon>
        <taxon>Streptophyta</taxon>
        <taxon>Embryophyta</taxon>
        <taxon>Tracheophyta</taxon>
        <taxon>Spermatophyta</taxon>
        <taxon>Magnoliopsida</taxon>
        <taxon>eudicotyledons</taxon>
        <taxon>Gunneridae</taxon>
        <taxon>Pentapetalae</taxon>
        <taxon>rosids</taxon>
        <taxon>malvids</taxon>
        <taxon>Malvales</taxon>
        <taxon>Malvaceae</taxon>
        <taxon>Malvoideae</taxon>
        <taxon>Gossypium</taxon>
    </lineage>
</organism>
<protein>
    <recommendedName>
        <fullName evidence="3">Reverse transcriptase zinc-binding domain-containing protein</fullName>
    </recommendedName>
</protein>
<accession>A0A7J9KZJ9</accession>
<sequence>MKMTLVGWDSIYQPRSHGGLGLRYMRDQNTFFFYADWVNLVSKDSALWNLPWSIGNGNNICCWKYLWVPTVGPLIMQIHALDNLNLDCPLSEMVTPDGTWNLDLFRVWLSKDVVRQIVSIPPPHPSSGSDKGIGYNSSCSLYEHETEDTHHVLRDCSATKKTENLEVVRALQGSVTMDSRITVLRRVQRITRIEGQWWIRYVPREVNLVAD</sequence>
<name>A0A7J9KZJ9_GOSSC</name>
<evidence type="ECO:0000313" key="2">
    <source>
        <dbReference type="Proteomes" id="UP000593576"/>
    </source>
</evidence>
<dbReference type="OrthoDB" id="1000431at2759"/>
<proteinExistence type="predicted"/>
<evidence type="ECO:0008006" key="3">
    <source>
        <dbReference type="Google" id="ProtNLM"/>
    </source>
</evidence>
<dbReference type="Proteomes" id="UP000593576">
    <property type="component" value="Unassembled WGS sequence"/>
</dbReference>
<comment type="caution">
    <text evidence="1">The sequence shown here is derived from an EMBL/GenBank/DDBJ whole genome shotgun (WGS) entry which is preliminary data.</text>
</comment>
<reference evidence="1 2" key="1">
    <citation type="journal article" date="2019" name="Genome Biol. Evol.">
        <title>Insights into the evolution of the New World diploid cottons (Gossypium, subgenus Houzingenia) based on genome sequencing.</title>
        <authorList>
            <person name="Grover C.E."/>
            <person name="Arick M.A. 2nd"/>
            <person name="Thrash A."/>
            <person name="Conover J.L."/>
            <person name="Sanders W.S."/>
            <person name="Peterson D.G."/>
            <person name="Frelichowski J.E."/>
            <person name="Scheffler J.A."/>
            <person name="Scheffler B.E."/>
            <person name="Wendel J.F."/>
        </authorList>
    </citation>
    <scope>NUCLEOTIDE SEQUENCE [LARGE SCALE GENOMIC DNA]</scope>
    <source>
        <strain evidence="1">1</strain>
        <tissue evidence="1">Leaf</tissue>
    </source>
</reference>